<keyword evidence="2" id="KW-1185">Reference proteome</keyword>
<protein>
    <submittedName>
        <fullName evidence="1">Uncharacterized protein</fullName>
    </submittedName>
</protein>
<comment type="caution">
    <text evidence="1">The sequence shown here is derived from an EMBL/GenBank/DDBJ whole genome shotgun (WGS) entry which is preliminary data.</text>
</comment>
<evidence type="ECO:0000313" key="2">
    <source>
        <dbReference type="Proteomes" id="UP000011991"/>
    </source>
</evidence>
<proteinExistence type="predicted"/>
<dbReference type="PATRIC" id="fig|1265738.3.peg.3404"/>
<dbReference type="Proteomes" id="UP000011991">
    <property type="component" value="Unassembled WGS sequence"/>
</dbReference>
<sequence length="47" mass="5167">MEIFDKLTSRFPAKIHQTPVKWPPPAVYADQTNAVSCHSGAAKQVLS</sequence>
<evidence type="ECO:0000313" key="1">
    <source>
        <dbReference type="EMBL" id="EMI19671.1"/>
    </source>
</evidence>
<gene>
    <name evidence="1" type="ORF">RMSM_03410</name>
</gene>
<organism evidence="1 2">
    <name type="scientific">Rhodopirellula maiorica SM1</name>
    <dbReference type="NCBI Taxonomy" id="1265738"/>
    <lineage>
        <taxon>Bacteria</taxon>
        <taxon>Pseudomonadati</taxon>
        <taxon>Planctomycetota</taxon>
        <taxon>Planctomycetia</taxon>
        <taxon>Pirellulales</taxon>
        <taxon>Pirellulaceae</taxon>
        <taxon>Novipirellula</taxon>
    </lineage>
</organism>
<dbReference type="AlphaFoldDB" id="M5RKD9"/>
<accession>M5RKD9</accession>
<reference evidence="1 2" key="1">
    <citation type="journal article" date="2013" name="Mar. Genomics">
        <title>Expression of sulfatases in Rhodopirellula baltica and the diversity of sulfatases in the genus Rhodopirellula.</title>
        <authorList>
            <person name="Wegner C.E."/>
            <person name="Richter-Heitmann T."/>
            <person name="Klindworth A."/>
            <person name="Klockow C."/>
            <person name="Richter M."/>
            <person name="Achstetter T."/>
            <person name="Glockner F.O."/>
            <person name="Harder J."/>
        </authorList>
    </citation>
    <scope>NUCLEOTIDE SEQUENCE [LARGE SCALE GENOMIC DNA]</scope>
    <source>
        <strain evidence="1 2">SM1</strain>
    </source>
</reference>
<dbReference type="EMBL" id="ANOG01000493">
    <property type="protein sequence ID" value="EMI19671.1"/>
    <property type="molecule type" value="Genomic_DNA"/>
</dbReference>
<name>M5RKD9_9BACT</name>